<evidence type="ECO:0000256" key="1">
    <source>
        <dbReference type="ARBA" id="ARBA00008344"/>
    </source>
</evidence>
<sequence>MDQGVGKKALATKYTSSARWIVKPDADQFSCPFYNVLVLGDGRQWESHVFIIVYSVTSRESFNRIAQYRESRTRAVGGTHAMVTIVGNKRDLDTEREVLTLEGQMLARELNCWFAETSARKGDNVERLYENGIQYLRWKSTKVQQPMPMEKELDRREKTV</sequence>
<proteinExistence type="inferred from homology"/>
<comment type="catalytic activity">
    <reaction evidence="4">
        <text>GTP + H2O = GDP + phosphate + H(+)</text>
        <dbReference type="Rhea" id="RHEA:19669"/>
        <dbReference type="ChEBI" id="CHEBI:15377"/>
        <dbReference type="ChEBI" id="CHEBI:15378"/>
        <dbReference type="ChEBI" id="CHEBI:37565"/>
        <dbReference type="ChEBI" id="CHEBI:43474"/>
        <dbReference type="ChEBI" id="CHEBI:58189"/>
        <dbReference type="EC" id="3.6.5.2"/>
    </reaction>
</comment>
<gene>
    <name evidence="5" type="ORF">D9613_008989</name>
</gene>
<comment type="similarity">
    <text evidence="1">Belongs to the small GTPase superfamily. Ras family.</text>
</comment>
<dbReference type="SMART" id="SM00175">
    <property type="entry name" value="RAB"/>
    <property type="match status" value="1"/>
</dbReference>
<dbReference type="PROSITE" id="PS51419">
    <property type="entry name" value="RAB"/>
    <property type="match status" value="1"/>
</dbReference>
<comment type="caution">
    <text evidence="5">The sequence shown here is derived from an EMBL/GenBank/DDBJ whole genome shotgun (WGS) entry which is preliminary data.</text>
</comment>
<keyword evidence="3" id="KW-0378">Hydrolase</keyword>
<dbReference type="AlphaFoldDB" id="A0A8H4R2L5"/>
<dbReference type="GO" id="GO:0005525">
    <property type="term" value="F:GTP binding"/>
    <property type="evidence" value="ECO:0007669"/>
    <property type="project" value="InterPro"/>
</dbReference>
<evidence type="ECO:0000256" key="2">
    <source>
        <dbReference type="ARBA" id="ARBA00011984"/>
    </source>
</evidence>
<dbReference type="PANTHER" id="PTHR45704">
    <property type="entry name" value="RAS-LIKE FAMILY MEMBER 11"/>
    <property type="match status" value="1"/>
</dbReference>
<evidence type="ECO:0000313" key="6">
    <source>
        <dbReference type="Proteomes" id="UP000521872"/>
    </source>
</evidence>
<dbReference type="InterPro" id="IPR051065">
    <property type="entry name" value="Ras-related_GTPase"/>
</dbReference>
<dbReference type="GO" id="GO:0003925">
    <property type="term" value="F:G protein activity"/>
    <property type="evidence" value="ECO:0007669"/>
    <property type="project" value="UniProtKB-EC"/>
</dbReference>
<dbReference type="Proteomes" id="UP000521872">
    <property type="component" value="Unassembled WGS sequence"/>
</dbReference>
<evidence type="ECO:0000256" key="3">
    <source>
        <dbReference type="ARBA" id="ARBA00022801"/>
    </source>
</evidence>
<reference evidence="5 6" key="1">
    <citation type="submission" date="2019-12" db="EMBL/GenBank/DDBJ databases">
        <authorList>
            <person name="Floudas D."/>
            <person name="Bentzer J."/>
            <person name="Ahren D."/>
            <person name="Johansson T."/>
            <person name="Persson P."/>
            <person name="Tunlid A."/>
        </authorList>
    </citation>
    <scope>NUCLEOTIDE SEQUENCE [LARGE SCALE GENOMIC DNA]</scope>
    <source>
        <strain evidence="5 6">CBS 102.39</strain>
    </source>
</reference>
<evidence type="ECO:0000256" key="4">
    <source>
        <dbReference type="ARBA" id="ARBA00048098"/>
    </source>
</evidence>
<dbReference type="Pfam" id="PF00071">
    <property type="entry name" value="Ras"/>
    <property type="match status" value="1"/>
</dbReference>
<dbReference type="InterPro" id="IPR027417">
    <property type="entry name" value="P-loop_NTPase"/>
</dbReference>
<dbReference type="SMART" id="SM00173">
    <property type="entry name" value="RAS"/>
    <property type="match status" value="1"/>
</dbReference>
<protein>
    <recommendedName>
        <fullName evidence="2">small monomeric GTPase</fullName>
        <ecNumber evidence="2">3.6.5.2</ecNumber>
    </recommendedName>
</protein>
<dbReference type="InterPro" id="IPR001806">
    <property type="entry name" value="Small_GTPase"/>
</dbReference>
<dbReference type="SUPFAM" id="SSF52540">
    <property type="entry name" value="P-loop containing nucleoside triphosphate hydrolases"/>
    <property type="match status" value="1"/>
</dbReference>
<organism evidence="5 6">
    <name type="scientific">Agrocybe pediades</name>
    <dbReference type="NCBI Taxonomy" id="84607"/>
    <lineage>
        <taxon>Eukaryota</taxon>
        <taxon>Fungi</taxon>
        <taxon>Dikarya</taxon>
        <taxon>Basidiomycota</taxon>
        <taxon>Agaricomycotina</taxon>
        <taxon>Agaricomycetes</taxon>
        <taxon>Agaricomycetidae</taxon>
        <taxon>Agaricales</taxon>
        <taxon>Agaricineae</taxon>
        <taxon>Strophariaceae</taxon>
        <taxon>Agrocybe</taxon>
    </lineage>
</organism>
<keyword evidence="6" id="KW-1185">Reference proteome</keyword>
<dbReference type="EMBL" id="JAACJL010000002">
    <property type="protein sequence ID" value="KAF4622082.1"/>
    <property type="molecule type" value="Genomic_DNA"/>
</dbReference>
<dbReference type="Gene3D" id="3.40.50.300">
    <property type="entry name" value="P-loop containing nucleotide triphosphate hydrolases"/>
    <property type="match status" value="1"/>
</dbReference>
<dbReference type="EC" id="3.6.5.2" evidence="2"/>
<accession>A0A8H4R2L5</accession>
<dbReference type="PROSITE" id="PS51421">
    <property type="entry name" value="RAS"/>
    <property type="match status" value="1"/>
</dbReference>
<evidence type="ECO:0000313" key="5">
    <source>
        <dbReference type="EMBL" id="KAF4622082.1"/>
    </source>
</evidence>
<name>A0A8H4R2L5_9AGAR</name>